<evidence type="ECO:0000313" key="4">
    <source>
        <dbReference type="Proteomes" id="UP001582793"/>
    </source>
</evidence>
<accession>A0ABV5CIJ6</accession>
<name>A0ABV5CIJ6_9ACTN</name>
<dbReference type="EMBL" id="JBCGDC010000002">
    <property type="protein sequence ID" value="MFB6391646.1"/>
    <property type="molecule type" value="Genomic_DNA"/>
</dbReference>
<proteinExistence type="predicted"/>
<feature type="compositionally biased region" description="Low complexity" evidence="1">
    <location>
        <begin position="245"/>
        <end position="258"/>
    </location>
</feature>
<comment type="caution">
    <text evidence="3">The sequence shown here is derived from an EMBL/GenBank/DDBJ whole genome shotgun (WGS) entry which is preliminary data.</text>
</comment>
<feature type="compositionally biased region" description="Pro residues" evidence="1">
    <location>
        <begin position="228"/>
        <end position="244"/>
    </location>
</feature>
<feature type="compositionally biased region" description="Pro residues" evidence="1">
    <location>
        <begin position="353"/>
        <end position="371"/>
    </location>
</feature>
<gene>
    <name evidence="3" type="ORF">AAFH96_00815</name>
</gene>
<feature type="transmembrane region" description="Helical" evidence="2">
    <location>
        <begin position="862"/>
        <end position="884"/>
    </location>
</feature>
<dbReference type="Proteomes" id="UP001582793">
    <property type="component" value="Unassembled WGS sequence"/>
</dbReference>
<feature type="compositionally biased region" description="Pro residues" evidence="1">
    <location>
        <begin position="277"/>
        <end position="295"/>
    </location>
</feature>
<feature type="compositionally biased region" description="Low complexity" evidence="1">
    <location>
        <begin position="837"/>
        <end position="853"/>
    </location>
</feature>
<feature type="compositionally biased region" description="Low complexity" evidence="1">
    <location>
        <begin position="639"/>
        <end position="650"/>
    </location>
</feature>
<feature type="compositionally biased region" description="Pro residues" evidence="1">
    <location>
        <begin position="60"/>
        <end position="70"/>
    </location>
</feature>
<keyword evidence="4" id="KW-1185">Reference proteome</keyword>
<dbReference type="RefSeq" id="WP_375732654.1">
    <property type="nucleotide sequence ID" value="NZ_JBCGDC010000002.1"/>
</dbReference>
<protein>
    <submittedName>
        <fullName evidence="3">Uncharacterized protein</fullName>
    </submittedName>
</protein>
<feature type="compositionally biased region" description="Low complexity" evidence="1">
    <location>
        <begin position="514"/>
        <end position="546"/>
    </location>
</feature>
<sequence length="957" mass="96016">MTSEGQQHPGREPQEAAPGTGHGARTDEQSTGYPGERQSAPGNSWATFAPGVRPEQSAPWAPPAAPPVPGTPHAGAEQAPPAAGYRGEWSDRPAAYPPPGATPGAPPTHIPPGPRSAHPEPEPWTPEEAWGTGSRGAPGRPAEQSPHQRPLDEPPAGTPFAPAPEPATRTWAAQEQPPAEWDTGQREPGRFEAVRAAWREDAREQDPRAGGEPGQPASAWAPAEPGRQPWPAPESGSPWPPPGSVRPQSAPPQSTQPQVAWHQPAPAEAARDLPPSGQFPPPGQVPPLGQVPPAGPVSGAPMPPAGASQHAQPLGRPESGGYPAPSAGSDRFSQPLESGDGWQSAPAANGGWQPPPAAGPDPGWQPPPPAPAESAWQPQSAPTSGAGWRPAEPEPVGPDAPAQRDPGFQPGGPVPGFAPSGVVPLPPQEVRVPGATLAASPPADFESPSAYGQPPVYGQPPSYDQPSPYGQPPPAAQPGPGEPAQHPAEDPQVVAPVPHPRGAIDNPPSGRVSVPQPVAEEPPADEPAQPGRAVSASASVPMSSLVTPPDHGVTPGPARPSTPRVYGRPVSADPVEEEPAPSAGTPFGTPAGAATDDDPGQGDGGAPAGAPWPGPNQAWSDEPRWPGTPPAREHANGFSHHGPAASAGSARVTPPPSAQPDPYAEPTGQFRGTNGAPYGDLIGSGPDGGQHDGPGGQPGPFGGPANQFPSGFAGAASAPLAHPGAPTETPGNGFPASPVSGGPTSGGPVSGGPVSGGPVSGAPASGGPGGFGAPDPYGQPFGGGYGQPAGPHGHQPGGLDQPGPYGQPLAAAGQPGPGAPQDWQEQDRFNSFRPDAGAEAKPQQPAAEPAAEPVPQVRNGRVLIAVLAAAVLLVAIPLGLVWLLKPSDEAFNPNVGDCVVQSGDRPTSANCGDAGAFKVVSKVGTLQECANQQQWIDVPAAGDQGQQVLCLEPATSG</sequence>
<keyword evidence="2" id="KW-1133">Transmembrane helix</keyword>
<keyword evidence="2" id="KW-0472">Membrane</keyword>
<keyword evidence="2" id="KW-0812">Transmembrane</keyword>
<feature type="compositionally biased region" description="Pro residues" evidence="1">
    <location>
        <begin position="95"/>
        <end position="114"/>
    </location>
</feature>
<feature type="compositionally biased region" description="Pro residues" evidence="1">
    <location>
        <begin position="469"/>
        <end position="481"/>
    </location>
</feature>
<evidence type="ECO:0000256" key="1">
    <source>
        <dbReference type="SAM" id="MobiDB-lite"/>
    </source>
</evidence>
<reference evidence="3 4" key="1">
    <citation type="submission" date="2024-04" db="EMBL/GenBank/DDBJ databases">
        <title>Polymorphospora sp. isolated from Baiyangdian Lake in Xiong'an New Area.</title>
        <authorList>
            <person name="Zhang X."/>
            <person name="Liu J."/>
        </authorList>
    </citation>
    <scope>NUCLEOTIDE SEQUENCE [LARGE SCALE GENOMIC DNA]</scope>
    <source>
        <strain evidence="3 4">2-325</strain>
    </source>
</reference>
<organism evidence="3 4">
    <name type="scientific">Polymorphospora lycopeni</name>
    <dbReference type="NCBI Taxonomy" id="3140240"/>
    <lineage>
        <taxon>Bacteria</taxon>
        <taxon>Bacillati</taxon>
        <taxon>Actinomycetota</taxon>
        <taxon>Actinomycetes</taxon>
        <taxon>Micromonosporales</taxon>
        <taxon>Micromonosporaceae</taxon>
        <taxon>Polymorphospora</taxon>
    </lineage>
</organism>
<feature type="compositionally biased region" description="Low complexity" evidence="1">
    <location>
        <begin position="580"/>
        <end position="594"/>
    </location>
</feature>
<evidence type="ECO:0000256" key="2">
    <source>
        <dbReference type="SAM" id="Phobius"/>
    </source>
</evidence>
<feature type="compositionally biased region" description="Basic and acidic residues" evidence="1">
    <location>
        <begin position="183"/>
        <end position="209"/>
    </location>
</feature>
<feature type="region of interest" description="Disordered" evidence="1">
    <location>
        <begin position="1"/>
        <end position="853"/>
    </location>
</feature>
<feature type="compositionally biased region" description="Low complexity" evidence="1">
    <location>
        <begin position="459"/>
        <end position="468"/>
    </location>
</feature>
<feature type="compositionally biased region" description="Gly residues" evidence="1">
    <location>
        <begin position="743"/>
        <end position="772"/>
    </location>
</feature>
<feature type="compositionally biased region" description="Low complexity" evidence="1">
    <location>
        <begin position="372"/>
        <end position="382"/>
    </location>
</feature>
<evidence type="ECO:0000313" key="3">
    <source>
        <dbReference type="EMBL" id="MFB6391646.1"/>
    </source>
</evidence>
<feature type="compositionally biased region" description="Low complexity" evidence="1">
    <location>
        <begin position="788"/>
        <end position="814"/>
    </location>
</feature>
<feature type="compositionally biased region" description="Gly residues" evidence="1">
    <location>
        <begin position="685"/>
        <end position="702"/>
    </location>
</feature>